<gene>
    <name evidence="3" type="primary">LOC106168368</name>
</gene>
<dbReference type="GeneID" id="106168368"/>
<dbReference type="InterPro" id="IPR048324">
    <property type="entry name" value="ZSWIM1-3_RNaseH-like"/>
</dbReference>
<dbReference type="AlphaFoldDB" id="A0A1S3IXZ5"/>
<evidence type="ECO:0000313" key="2">
    <source>
        <dbReference type="Proteomes" id="UP000085678"/>
    </source>
</evidence>
<dbReference type="InParanoid" id="A0A1S3IXZ5"/>
<organism evidence="2 3">
    <name type="scientific">Lingula anatina</name>
    <name type="common">Brachiopod</name>
    <name type="synonym">Lingula unguis</name>
    <dbReference type="NCBI Taxonomy" id="7574"/>
    <lineage>
        <taxon>Eukaryota</taxon>
        <taxon>Metazoa</taxon>
        <taxon>Spiralia</taxon>
        <taxon>Lophotrochozoa</taxon>
        <taxon>Brachiopoda</taxon>
        <taxon>Linguliformea</taxon>
        <taxon>Lingulata</taxon>
        <taxon>Lingulida</taxon>
        <taxon>Linguloidea</taxon>
        <taxon>Lingulidae</taxon>
        <taxon>Lingula</taxon>
    </lineage>
</organism>
<proteinExistence type="predicted"/>
<reference evidence="3" key="1">
    <citation type="submission" date="2025-08" db="UniProtKB">
        <authorList>
            <consortium name="RefSeq"/>
        </authorList>
    </citation>
    <scope>IDENTIFICATION</scope>
    <source>
        <tissue evidence="3">Gonads</tissue>
    </source>
</reference>
<dbReference type="Pfam" id="PF21056">
    <property type="entry name" value="ZSWIM1-3_RNaseH-like"/>
    <property type="match status" value="1"/>
</dbReference>
<accession>A0A1S3IXZ5</accession>
<sequence length="582" mass="68352">MEMKNIQSVTAAISTFERETSSKFVILQKSKSFGEDWKNTNKNVKKSPVIHWQSQRGLNAPEIPYDGTPYIHLGRLVLVCHLGKDYGKKKKEDYKKKTEKKMKEDHVYIKRRKMFQSTKKQNCSAQIYVSQVVRFPGFKITQNTTWHRAETSKRLRHSLSDASEIEGVVEYYMQFPSGHCNHPTTGQVACLREPVDAEVVNKIKCLTKSGVRSVAEMTRHIKSFVNTEAGILNEDKNRRRFNPTSQDIRNIMTKAKMADRKSENDQENLRSIIEEWQKREPEDKIFYREAHFVEEERKGFLFIYQSQWQQRLLNKYGNDLCLLDATYRTVKYAMPLFFLCVKTNVNYSVVAIFMPEHEDEKSIREALRILKSWNPRWTPRDFLADYCLAEINAVEKTFEGLVVRLCMFHREKAWNEWLAKASHGVTDHRIELKRKFRDIANATTELDYATACEKLKNMPIWGSNQKLREWFSRTWLTEKKRWVRAFLQTSGPLSTIFTTNGVERQNELLKHSFLVGYKKCSVSDLMTVILTTFLPSCYKKYVQLNVFASSAYRPYADSVPYYLRDRPQWSLKDLLVCITKVK</sequence>
<dbReference type="InterPro" id="IPR029309">
    <property type="entry name" value="CaRF"/>
</dbReference>
<evidence type="ECO:0000313" key="3">
    <source>
        <dbReference type="RefSeq" id="XP_013402856.1"/>
    </source>
</evidence>
<dbReference type="OrthoDB" id="6142716at2759"/>
<dbReference type="Proteomes" id="UP000085678">
    <property type="component" value="Unplaced"/>
</dbReference>
<keyword evidence="2" id="KW-1185">Reference proteome</keyword>
<evidence type="ECO:0000259" key="1">
    <source>
        <dbReference type="Pfam" id="PF21056"/>
    </source>
</evidence>
<dbReference type="PANTHER" id="PTHR47456">
    <property type="entry name" value="PHD-TYPE DOMAIN-CONTAINING PROTEIN"/>
    <property type="match status" value="1"/>
</dbReference>
<name>A0A1S3IXZ5_LINAN</name>
<dbReference type="KEGG" id="lak:106168368"/>
<dbReference type="RefSeq" id="XP_013402856.1">
    <property type="nucleotide sequence ID" value="XM_013547402.1"/>
</dbReference>
<dbReference type="PANTHER" id="PTHR47456:SF5">
    <property type="match status" value="1"/>
</dbReference>
<dbReference type="STRING" id="7574.A0A1S3IXZ5"/>
<protein>
    <submittedName>
        <fullName evidence="3">Uncharacterized protein LOC106168368</fullName>
    </submittedName>
</protein>
<dbReference type="GO" id="GO:0003700">
    <property type="term" value="F:DNA-binding transcription factor activity"/>
    <property type="evidence" value="ECO:0007669"/>
    <property type="project" value="InterPro"/>
</dbReference>
<feature type="domain" description="ZSWIM1/3 RNaseH-like" evidence="1">
    <location>
        <begin position="293"/>
        <end position="398"/>
    </location>
</feature>
<dbReference type="Pfam" id="PF15299">
    <property type="entry name" value="ALS2CR8"/>
    <property type="match status" value="1"/>
</dbReference>